<dbReference type="Pfam" id="PF04357">
    <property type="entry name" value="TamB"/>
    <property type="match status" value="1"/>
</dbReference>
<sequence length="1453" mass="153974" precursor="true">MSDTDSPIRPPTPARRHPARWLGAALLLAVLTLAALISLPFSATGTRWLLAGLQHGIGLEVQASRGALLGGDFSAQRLRYALSPTQTLLIEQPAWQGLRWQRPAGGPPLGHLHLQRLSAARIDLQGASADTQPLRLPTALSLPMAIDIEAIAVGELVLDAIRERPVHDLAVQRLSLGAGSAGRHRLDALSLQWDRIALQGRAELAAQPPVLQAQAQLQPRPDAVGSATAGTAPGVPADWRVTLQAQGPLADLALQAGLSARGQSLQADARLRLEEAMPLSQLQAQLEALDLAPLASGLPHTALSGAIDLQLDARGTGPAAQPLSARASLRNDAAGALAAGRIPLQAVELTAHGDLRAPDRGRVDTLQLTLGTRQEPAGSVSASGSWALVGQGAARRIDIDLEARVADLRPQRLHPASPALHIGGPLAWQLSQPLPAAGAAAPAAGFETRLRTRLTGRLIGASLPAVTLALDAKADPGRLQVDNLQADAGGARLSGKGSVVRRNGNLLLDWSSSLQAFDPALWWPRPAPRSEPGTLDRLLAAGPHELNGQLGARLQWPAKAPRSIDGLAQLRGQAQFDLQPSRLAGLGLSGQWQLNAIPSAASAQPHVDTRLALQLGPGTAATTLSLQGVLDPVGSRDQWQLAWNSADLAQLAPWLRLLQPDQPPELDGRSDGQAQFDGRWPHMRSNGRVNLPALGWRGADRRLAVQDLSGSWRVGSGADDPLEVDARLERADLGGWQLRGLTVKTRGSAAAHRLRAELAELAPGGTAATVATGATKPDGNGNGSRAMPPLAGLIEAGGALEHDFGRSLVGWRGRIEQFELREKTLATAVGAAASTPSGPAAPSGFTRPVRLVLDPTTLNLTHSPATTTVTLGATRLHLSELHLALQQFAWQQDRSGEHSADRLALQGRLDAIDVAPLLRRAQPDFGWGGDLRIGGSIDVQATPENFRLAASLQRDSGDLQVTDPDDPRNPQRLGLVDLRLGLSAHDGNWRLTQTISGGNLGRLEGEQGLTAPPAAMWPPASAAVAGKIDLQVAQLGNWGRWLPAGWRLSGQLGTEARIAGQLGAPELSGELVGRNLAVRNLLQGVDWHDAQLRVRLDGSTARVETASVRAGDGQLSATGEIALGAAPRLDLNVSADRFAVLQRVDRRVVASGSARLLLDATSTMLTGEVRADEGRIDFSQSDAPSLADDVDVQRPEDAAARERAAAAARSQRRTVLDLRADLGPAFTLKGRGLATRLAGELRLTSPANKLAINGVIRAEDGNYAAYGQKLQVDRGLITFIGAADNPRLDIEATRPDLEDVRVGVIVTGTAQAPRVRLFSEPAMSDTDRLSWLLLGRASDGLGRTDLALLQRAAYALLAGESDSPSIVERIGLDQLSVRQNDTGDTRETVVSLGKQLSRRWYVGYERSLNAAAGTWQLIYRAAQRFTLRAQSGTENALDLIWTWKWDDSGTRVD</sequence>
<dbReference type="GO" id="GO:0005886">
    <property type="term" value="C:plasma membrane"/>
    <property type="evidence" value="ECO:0007669"/>
    <property type="project" value="InterPro"/>
</dbReference>
<accession>B1Y105</accession>
<evidence type="ECO:0000256" key="5">
    <source>
        <dbReference type="SAM" id="Phobius"/>
    </source>
</evidence>
<evidence type="ECO:0000313" key="7">
    <source>
        <dbReference type="EMBL" id="ACB35422.1"/>
    </source>
</evidence>
<evidence type="ECO:0000256" key="1">
    <source>
        <dbReference type="ARBA" id="ARBA00004167"/>
    </source>
</evidence>
<evidence type="ECO:0000256" key="4">
    <source>
        <dbReference type="ARBA" id="ARBA00023136"/>
    </source>
</evidence>
<keyword evidence="2 5" id="KW-0812">Transmembrane</keyword>
<evidence type="ECO:0000313" key="8">
    <source>
        <dbReference type="Proteomes" id="UP000001693"/>
    </source>
</evidence>
<keyword evidence="3 5" id="KW-1133">Transmembrane helix</keyword>
<dbReference type="Proteomes" id="UP000001693">
    <property type="component" value="Chromosome"/>
</dbReference>
<feature type="domain" description="Translocation and assembly module TamB C-terminal" evidence="6">
    <location>
        <begin position="1109"/>
        <end position="1445"/>
    </location>
</feature>
<proteinExistence type="predicted"/>
<keyword evidence="4 5" id="KW-0472">Membrane</keyword>
<dbReference type="PANTHER" id="PTHR36985">
    <property type="entry name" value="TRANSLOCATION AND ASSEMBLY MODULE SUBUNIT TAMB"/>
    <property type="match status" value="1"/>
</dbReference>
<dbReference type="EMBL" id="CP001013">
    <property type="protein sequence ID" value="ACB35422.1"/>
    <property type="molecule type" value="Genomic_DNA"/>
</dbReference>
<dbReference type="GO" id="GO:0009306">
    <property type="term" value="P:protein secretion"/>
    <property type="evidence" value="ECO:0007669"/>
    <property type="project" value="InterPro"/>
</dbReference>
<feature type="transmembrane region" description="Helical" evidence="5">
    <location>
        <begin position="21"/>
        <end position="41"/>
    </location>
</feature>
<dbReference type="PANTHER" id="PTHR36985:SF1">
    <property type="entry name" value="TRANSLOCATION AND ASSEMBLY MODULE SUBUNIT TAMB"/>
    <property type="match status" value="1"/>
</dbReference>
<dbReference type="KEGG" id="lch:Lcho_3162"/>
<gene>
    <name evidence="7" type="ordered locus">Lcho_3162</name>
</gene>
<comment type="subcellular location">
    <subcellularLocation>
        <location evidence="1">Membrane</location>
        <topology evidence="1">Single-pass membrane protein</topology>
    </subcellularLocation>
</comment>
<reference evidence="7 8" key="1">
    <citation type="submission" date="2008-03" db="EMBL/GenBank/DDBJ databases">
        <title>Complete sequence of Leptothrix cholodnii SP-6.</title>
        <authorList>
            <consortium name="US DOE Joint Genome Institute"/>
            <person name="Copeland A."/>
            <person name="Lucas S."/>
            <person name="Lapidus A."/>
            <person name="Glavina del Rio T."/>
            <person name="Dalin E."/>
            <person name="Tice H."/>
            <person name="Bruce D."/>
            <person name="Goodwin L."/>
            <person name="Pitluck S."/>
            <person name="Chertkov O."/>
            <person name="Brettin T."/>
            <person name="Detter J.C."/>
            <person name="Han C."/>
            <person name="Kuske C.R."/>
            <person name="Schmutz J."/>
            <person name="Larimer F."/>
            <person name="Land M."/>
            <person name="Hauser L."/>
            <person name="Kyrpides N."/>
            <person name="Lykidis A."/>
            <person name="Emerson D."/>
            <person name="Richardson P."/>
        </authorList>
    </citation>
    <scope>NUCLEOTIDE SEQUENCE [LARGE SCALE GENOMIC DNA]</scope>
    <source>
        <strain evidence="8">ATCC 51168 / LMG 8142 / SP-6</strain>
    </source>
</reference>
<evidence type="ECO:0000259" key="6">
    <source>
        <dbReference type="Pfam" id="PF04357"/>
    </source>
</evidence>
<evidence type="ECO:0000256" key="3">
    <source>
        <dbReference type="ARBA" id="ARBA00022989"/>
    </source>
</evidence>
<dbReference type="GO" id="GO:0097347">
    <property type="term" value="C:TAM protein secretion complex"/>
    <property type="evidence" value="ECO:0007669"/>
    <property type="project" value="TreeGrafter"/>
</dbReference>
<dbReference type="STRING" id="395495.Lcho_3162"/>
<protein>
    <recommendedName>
        <fullName evidence="6">Translocation and assembly module TamB C-terminal domain-containing protein</fullName>
    </recommendedName>
</protein>
<dbReference type="eggNOG" id="COG2911">
    <property type="taxonomic scope" value="Bacteria"/>
</dbReference>
<evidence type="ECO:0000256" key="2">
    <source>
        <dbReference type="ARBA" id="ARBA00022692"/>
    </source>
</evidence>
<dbReference type="OrthoDB" id="5288149at2"/>
<organism evidence="7 8">
    <name type="scientific">Leptothrix cholodnii (strain ATCC 51168 / LMG 8142 / SP-6)</name>
    <name type="common">Leptothrix discophora (strain SP-6)</name>
    <dbReference type="NCBI Taxonomy" id="395495"/>
    <lineage>
        <taxon>Bacteria</taxon>
        <taxon>Pseudomonadati</taxon>
        <taxon>Pseudomonadota</taxon>
        <taxon>Betaproteobacteria</taxon>
        <taxon>Burkholderiales</taxon>
        <taxon>Sphaerotilaceae</taxon>
        <taxon>Leptothrix</taxon>
    </lineage>
</organism>
<dbReference type="RefSeq" id="WP_012348171.1">
    <property type="nucleotide sequence ID" value="NC_010524.1"/>
</dbReference>
<keyword evidence="8" id="KW-1185">Reference proteome</keyword>
<dbReference type="HOGENOM" id="CLU_002338_3_0_4"/>
<dbReference type="InterPro" id="IPR007452">
    <property type="entry name" value="TamB_C"/>
</dbReference>
<name>B1Y105_LEPCP</name>